<evidence type="ECO:0000313" key="3">
    <source>
        <dbReference type="Proteomes" id="UP000566071"/>
    </source>
</evidence>
<accession>A0ABX1W0I3</accession>
<dbReference type="EMBL" id="JABFCR010000010">
    <property type="protein sequence ID" value="NNU33443.1"/>
    <property type="molecule type" value="Genomic_DNA"/>
</dbReference>
<gene>
    <name evidence="2" type="ORF">HK413_03390</name>
</gene>
<sequence>MSNYRQLSESMMNDANQRVKVLEDQLHQDIAAPKAWNGETNSLVNNLDSARKQLPDVSWQALLAYINKYPQNQIAAHIMQNMNMDLNPNAYYAVYQKFSTEQKNSDEGKEIGDRLKVLIRLQPGAMAPTIAGTQPDGKPLDLKSLHKKVILVEFWKAGNYQSRLNHRGHV</sequence>
<dbReference type="Proteomes" id="UP000566071">
    <property type="component" value="Unassembled WGS sequence"/>
</dbReference>
<keyword evidence="1" id="KW-0175">Coiled coil</keyword>
<evidence type="ECO:0000256" key="1">
    <source>
        <dbReference type="SAM" id="Coils"/>
    </source>
</evidence>
<evidence type="ECO:0000313" key="2">
    <source>
        <dbReference type="EMBL" id="NNU33443.1"/>
    </source>
</evidence>
<name>A0ABX1W0I3_9SPHI</name>
<dbReference type="RefSeq" id="WP_175269139.1">
    <property type="nucleotide sequence ID" value="NZ_JABFCR010000010.1"/>
</dbReference>
<reference evidence="2 3" key="1">
    <citation type="submission" date="2020-05" db="EMBL/GenBank/DDBJ databases">
        <authorList>
            <person name="Khan S.A."/>
            <person name="Jeon C.O."/>
            <person name="Chun B.H."/>
        </authorList>
    </citation>
    <scope>NUCLEOTIDE SEQUENCE [LARGE SCALE GENOMIC DNA]</scope>
    <source>
        <strain evidence="2 3">S1162</strain>
    </source>
</reference>
<dbReference type="Gene3D" id="3.40.30.10">
    <property type="entry name" value="Glutaredoxin"/>
    <property type="match status" value="1"/>
</dbReference>
<keyword evidence="3" id="KW-1185">Reference proteome</keyword>
<proteinExistence type="predicted"/>
<organism evidence="2 3">
    <name type="scientific">Mucilaginibacter humi</name>
    <dbReference type="NCBI Taxonomy" id="2732510"/>
    <lineage>
        <taxon>Bacteria</taxon>
        <taxon>Pseudomonadati</taxon>
        <taxon>Bacteroidota</taxon>
        <taxon>Sphingobacteriia</taxon>
        <taxon>Sphingobacteriales</taxon>
        <taxon>Sphingobacteriaceae</taxon>
        <taxon>Mucilaginibacter</taxon>
    </lineage>
</organism>
<comment type="caution">
    <text evidence="2">The sequence shown here is derived from an EMBL/GenBank/DDBJ whole genome shotgun (WGS) entry which is preliminary data.</text>
</comment>
<protein>
    <submittedName>
        <fullName evidence="2">Uncharacterized protein</fullName>
    </submittedName>
</protein>
<feature type="coiled-coil region" evidence="1">
    <location>
        <begin position="5"/>
        <end position="32"/>
    </location>
</feature>